<dbReference type="EMBL" id="HBHX01030903">
    <property type="protein sequence ID" value="CAE0116531.1"/>
    <property type="molecule type" value="Transcribed_RNA"/>
</dbReference>
<name>A0A7S3EYW0_9EUKA</name>
<proteinExistence type="predicted"/>
<feature type="transmembrane region" description="Helical" evidence="2">
    <location>
        <begin position="68"/>
        <end position="85"/>
    </location>
</feature>
<evidence type="ECO:0000256" key="1">
    <source>
        <dbReference type="SAM" id="MobiDB-lite"/>
    </source>
</evidence>
<protein>
    <submittedName>
        <fullName evidence="3">Uncharacterized protein</fullName>
    </submittedName>
</protein>
<dbReference type="AlphaFoldDB" id="A0A7S3EYW0"/>
<keyword evidence="2" id="KW-0812">Transmembrane</keyword>
<reference evidence="3" key="1">
    <citation type="submission" date="2021-01" db="EMBL/GenBank/DDBJ databases">
        <authorList>
            <person name="Corre E."/>
            <person name="Pelletier E."/>
            <person name="Niang G."/>
            <person name="Scheremetjew M."/>
            <person name="Finn R."/>
            <person name="Kale V."/>
            <person name="Holt S."/>
            <person name="Cochrane G."/>
            <person name="Meng A."/>
            <person name="Brown T."/>
            <person name="Cohen L."/>
        </authorList>
    </citation>
    <scope>NUCLEOTIDE SEQUENCE</scope>
    <source>
        <strain evidence="3">CCMP281</strain>
    </source>
</reference>
<accession>A0A7S3EYW0</accession>
<evidence type="ECO:0000313" key="3">
    <source>
        <dbReference type="EMBL" id="CAE0116531.1"/>
    </source>
</evidence>
<feature type="transmembrane region" description="Helical" evidence="2">
    <location>
        <begin position="7"/>
        <end position="24"/>
    </location>
</feature>
<keyword evidence="2" id="KW-1133">Transmembrane helix</keyword>
<sequence>MVARTRTLKLYFVGLATYAMYTLADSGVTGADVVAWSKNALLTAYARLSDDPMSTVSNVYAVLVENRAIQMVLVWALFKALAYYFKLRVERDEAREEVQQAGSTPVVDKSIKSGSKKKN</sequence>
<evidence type="ECO:0000256" key="2">
    <source>
        <dbReference type="SAM" id="Phobius"/>
    </source>
</evidence>
<organism evidence="3">
    <name type="scientific">Haptolina ericina</name>
    <dbReference type="NCBI Taxonomy" id="156174"/>
    <lineage>
        <taxon>Eukaryota</taxon>
        <taxon>Haptista</taxon>
        <taxon>Haptophyta</taxon>
        <taxon>Prymnesiophyceae</taxon>
        <taxon>Prymnesiales</taxon>
        <taxon>Prymnesiaceae</taxon>
        <taxon>Haptolina</taxon>
    </lineage>
</organism>
<gene>
    <name evidence="3" type="ORF">HERI1096_LOCUS17216</name>
</gene>
<keyword evidence="2" id="KW-0472">Membrane</keyword>
<feature type="region of interest" description="Disordered" evidence="1">
    <location>
        <begin position="96"/>
        <end position="119"/>
    </location>
</feature>